<organism evidence="3 4">
    <name type="scientific">Branchiostoma lanceolatum</name>
    <name type="common">Common lancelet</name>
    <name type="synonym">Amphioxus lanceolatum</name>
    <dbReference type="NCBI Taxonomy" id="7740"/>
    <lineage>
        <taxon>Eukaryota</taxon>
        <taxon>Metazoa</taxon>
        <taxon>Chordata</taxon>
        <taxon>Cephalochordata</taxon>
        <taxon>Leptocardii</taxon>
        <taxon>Amphioxiformes</taxon>
        <taxon>Branchiostomatidae</taxon>
        <taxon>Branchiostoma</taxon>
    </lineage>
</organism>
<dbReference type="EMBL" id="OV696695">
    <property type="protein sequence ID" value="CAH1239040.1"/>
    <property type="molecule type" value="Genomic_DNA"/>
</dbReference>
<dbReference type="InterPro" id="IPR000504">
    <property type="entry name" value="RRM_dom"/>
</dbReference>
<evidence type="ECO:0000256" key="1">
    <source>
        <dbReference type="PROSITE-ProRule" id="PRU00176"/>
    </source>
</evidence>
<dbReference type="PROSITE" id="PS50102">
    <property type="entry name" value="RRM"/>
    <property type="match status" value="1"/>
</dbReference>
<accession>A0A8J9W780</accession>
<evidence type="ECO:0000313" key="3">
    <source>
        <dbReference type="EMBL" id="CAH1239040.1"/>
    </source>
</evidence>
<dbReference type="SUPFAM" id="SSF54928">
    <property type="entry name" value="RNA-binding domain, RBD"/>
    <property type="match status" value="1"/>
</dbReference>
<keyword evidence="1" id="KW-0694">RNA-binding</keyword>
<gene>
    <name evidence="3" type="primary">Hypp5696</name>
    <name evidence="3" type="ORF">BLAG_LOCUS3428</name>
</gene>
<dbReference type="Gene3D" id="3.30.70.330">
    <property type="match status" value="1"/>
</dbReference>
<proteinExistence type="predicted"/>
<dbReference type="Pfam" id="PF00076">
    <property type="entry name" value="RRM_1"/>
    <property type="match status" value="1"/>
</dbReference>
<dbReference type="OrthoDB" id="752362at2759"/>
<feature type="domain" description="RRM" evidence="2">
    <location>
        <begin position="3"/>
        <end position="61"/>
    </location>
</feature>
<evidence type="ECO:0000259" key="2">
    <source>
        <dbReference type="PROSITE" id="PS50102"/>
    </source>
</evidence>
<dbReference type="AlphaFoldDB" id="A0A8J9W780"/>
<reference evidence="3" key="1">
    <citation type="submission" date="2022-01" db="EMBL/GenBank/DDBJ databases">
        <authorList>
            <person name="Braso-Vives M."/>
        </authorList>
    </citation>
    <scope>NUCLEOTIDE SEQUENCE</scope>
</reference>
<dbReference type="GO" id="GO:0003723">
    <property type="term" value="F:RNA binding"/>
    <property type="evidence" value="ECO:0007669"/>
    <property type="project" value="UniProtKB-UniRule"/>
</dbReference>
<keyword evidence="4" id="KW-1185">Reference proteome</keyword>
<dbReference type="Proteomes" id="UP000838412">
    <property type="component" value="Chromosome 10"/>
</dbReference>
<sequence length="192" mass="20875">MATKLYFGNLSPDITLDMLKNLLLEYDVPIVPDTVQLKNHFAFVEVQDNASAEETIRKLHGGCSGEGAPGPARVRNLNRPFPAPPPGVSEGRLRLQTYLDTQRSVRELFESKMAAGGPDAALAVPGPVVPCPPVLLAGPRPPFPMFHPPSFHPNFPVQFSQQAGFPCHGFPGYNFHGSVITVEHSVQRNRGS</sequence>
<dbReference type="InterPro" id="IPR012677">
    <property type="entry name" value="Nucleotide-bd_a/b_plait_sf"/>
</dbReference>
<protein>
    <submittedName>
        <fullName evidence="3">Hypp5696 protein</fullName>
    </submittedName>
</protein>
<dbReference type="InterPro" id="IPR035979">
    <property type="entry name" value="RBD_domain_sf"/>
</dbReference>
<name>A0A8J9W780_BRALA</name>
<evidence type="ECO:0000313" key="4">
    <source>
        <dbReference type="Proteomes" id="UP000838412"/>
    </source>
</evidence>